<sequence length="1037" mass="119180">MAQQNVQIIKVLIASPSDVAEERKIVQSVIHDWNTRHDGKEGIWLKPVLWELDTAPETGERPQEIINGQIVDECHCAIGIFWTRIGTDTGVSPGGAVEEIERMLNFKKPVMLYFSDAPVSPSKIDKDQKTKLDDFKSALRPEALIYEYVNSELFRYDLSKHLDKQLPGWFGNSRTKNVELLKQDHFVDLQRYKTALKNELGTIRILGLPGIERIDVNLDEQTFVPLRFSRRHELPVSPGDVMPKERFGEEALEPDRVMKLAFEHRRMLLVIGDAGAGKTTLLQYYALSCLDGSRFDRLGFSASVNVFYLPLREVEQERSLPENLALWAKRHHRTINAAAFEHWLGSGNTLVLFDGLDEIGVSEERKKMCGWIDGAWSGFEHVRFVITSRRSGYRKEDGVELQADYEQVDVLDFTAEQQERFLKNWFNAALLRDTPDEGISAEEWPKIANAKAEAKTVKIIAHLKEEKNRGLKQIAAIPMILQIMAILWKRDEYLPETREKLYSSVLDYLLELRDKHKDIKAPMSAERSRMVLEPVALWMQEELKKDEVGREQMHERMQKELDGMVGRNFTPPQADEFGRHLVDRAALLVELGTRSKTYLFRHKTFREYLAGVDLVRKVLRDPNRLDAFLADFGNGWSDEMLRTFMANADAESFDLIMDKLFDEKFNIEWNQNQRLLLFSLIDEAPLRKVDALCRRLLEPNTAARQFMMLDCLNETAMPEAIVALQNFLKSGLTKNRKLMDKAREVYVSLNNRTGKENVSSRKTAMPVIGKSVVLEPFFENPFEKDARYILIPGNGTNVRDTYFSRYPVTNRLYRRFIDYLQSKNPDFESLFPASGFSKVLLGIANNRTWDTGFAEYLKKGKNDLAGLFRSREDEDRKFGGDDQPVVSITWYAARSYCLWLSLVESKGKNRDLYRLPDETEWEYAAAGKERREYPWGKAEPTPKLANYDKSNIGATTPVGSYPEGATPEGLYDMAGNVWEWQENWYDETQKKYRALRGGSWLNDSVNLRCSSRIGLSPVGRDGDIGFRVVRPSLAVES</sequence>
<gene>
    <name evidence="2" type="ORF">BIU88_04375</name>
</gene>
<dbReference type="Proteomes" id="UP000095185">
    <property type="component" value="Chromosome"/>
</dbReference>
<dbReference type="InterPro" id="IPR005532">
    <property type="entry name" value="SUMF_dom"/>
</dbReference>
<dbReference type="InterPro" id="IPR007111">
    <property type="entry name" value="NACHT_NTPase"/>
</dbReference>
<dbReference type="RefSeq" id="WP_069809163.1">
    <property type="nucleotide sequence ID" value="NZ_CP017305.1"/>
</dbReference>
<dbReference type="PANTHER" id="PTHR23150">
    <property type="entry name" value="SULFATASE MODIFYING FACTOR 1, 2"/>
    <property type="match status" value="1"/>
</dbReference>
<dbReference type="Gene3D" id="3.40.50.300">
    <property type="entry name" value="P-loop containing nucleotide triphosphate hydrolases"/>
    <property type="match status" value="1"/>
</dbReference>
<dbReference type="PANTHER" id="PTHR23150:SF19">
    <property type="entry name" value="FORMYLGLYCINE-GENERATING ENZYME"/>
    <property type="match status" value="1"/>
</dbReference>
<feature type="domain" description="NACHT" evidence="1">
    <location>
        <begin position="266"/>
        <end position="359"/>
    </location>
</feature>
<protein>
    <recommendedName>
        <fullName evidence="1">NACHT domain-containing protein</fullName>
    </recommendedName>
</protein>
<dbReference type="InterPro" id="IPR051043">
    <property type="entry name" value="Sulfatase_Mod_Factor_Kinase"/>
</dbReference>
<dbReference type="Pfam" id="PF05729">
    <property type="entry name" value="NACHT"/>
    <property type="match status" value="1"/>
</dbReference>
<organism evidence="2 3">
    <name type="scientific">Chlorobaculum limnaeum</name>
    <dbReference type="NCBI Taxonomy" id="274537"/>
    <lineage>
        <taxon>Bacteria</taxon>
        <taxon>Pseudomonadati</taxon>
        <taxon>Chlorobiota</taxon>
        <taxon>Chlorobiia</taxon>
        <taxon>Chlorobiales</taxon>
        <taxon>Chlorobiaceae</taxon>
        <taxon>Chlorobaculum</taxon>
    </lineage>
</organism>
<dbReference type="EMBL" id="CP017305">
    <property type="protein sequence ID" value="AOS83445.1"/>
    <property type="molecule type" value="Genomic_DNA"/>
</dbReference>
<accession>A0A1D8D1W3</accession>
<dbReference type="Pfam" id="PF03781">
    <property type="entry name" value="FGE-sulfatase"/>
    <property type="match status" value="1"/>
</dbReference>
<reference evidence="2" key="1">
    <citation type="submission" date="2016-09" db="EMBL/GenBank/DDBJ databases">
        <title>Genome sequence of Chlorobaculum limnaeum.</title>
        <authorList>
            <person name="Liu Z."/>
            <person name="Tank M."/>
            <person name="Bryant D.A."/>
        </authorList>
    </citation>
    <scope>NUCLEOTIDE SEQUENCE [LARGE SCALE GENOMIC DNA]</scope>
    <source>
        <strain evidence="2">DSM 1677</strain>
    </source>
</reference>
<dbReference type="AlphaFoldDB" id="A0A1D8D1W3"/>
<evidence type="ECO:0000313" key="2">
    <source>
        <dbReference type="EMBL" id="AOS83445.1"/>
    </source>
</evidence>
<dbReference type="SUPFAM" id="SSF52540">
    <property type="entry name" value="P-loop containing nucleoside triphosphate hydrolases"/>
    <property type="match status" value="1"/>
</dbReference>
<dbReference type="Gene3D" id="3.90.1580.10">
    <property type="entry name" value="paralog of FGE (formylglycine-generating enzyme)"/>
    <property type="match status" value="1"/>
</dbReference>
<dbReference type="OrthoDB" id="595053at2"/>
<dbReference type="InterPro" id="IPR016187">
    <property type="entry name" value="CTDL_fold"/>
</dbReference>
<dbReference type="InterPro" id="IPR042095">
    <property type="entry name" value="SUMF_sf"/>
</dbReference>
<dbReference type="KEGG" id="clz:BIU88_04375"/>
<evidence type="ECO:0000259" key="1">
    <source>
        <dbReference type="PROSITE" id="PS50837"/>
    </source>
</evidence>
<dbReference type="InterPro" id="IPR027417">
    <property type="entry name" value="P-loop_NTPase"/>
</dbReference>
<dbReference type="PROSITE" id="PS50837">
    <property type="entry name" value="NACHT"/>
    <property type="match status" value="1"/>
</dbReference>
<dbReference type="SUPFAM" id="SSF56436">
    <property type="entry name" value="C-type lectin-like"/>
    <property type="match status" value="1"/>
</dbReference>
<keyword evidence="3" id="KW-1185">Reference proteome</keyword>
<dbReference type="GO" id="GO:0120147">
    <property type="term" value="F:formylglycine-generating oxidase activity"/>
    <property type="evidence" value="ECO:0007669"/>
    <property type="project" value="TreeGrafter"/>
</dbReference>
<name>A0A1D8D1W3_CHLLM</name>
<evidence type="ECO:0000313" key="3">
    <source>
        <dbReference type="Proteomes" id="UP000095185"/>
    </source>
</evidence>
<dbReference type="STRING" id="274537.BIU88_04375"/>
<proteinExistence type="predicted"/>